<dbReference type="OrthoDB" id="8432393at2"/>
<dbReference type="AlphaFoldDB" id="A0A1H7XJV8"/>
<feature type="domain" description="Thaumarchaeal output" evidence="1">
    <location>
        <begin position="121"/>
        <end position="307"/>
    </location>
</feature>
<evidence type="ECO:0000313" key="2">
    <source>
        <dbReference type="EMBL" id="SEM33309.1"/>
    </source>
</evidence>
<name>A0A1H7XJV8_9FLAO</name>
<dbReference type="Proteomes" id="UP000199450">
    <property type="component" value="Unassembled WGS sequence"/>
</dbReference>
<dbReference type="EMBL" id="FOBV01000002">
    <property type="protein sequence ID" value="SEM33309.1"/>
    <property type="molecule type" value="Genomic_DNA"/>
</dbReference>
<dbReference type="InterPro" id="IPR040572">
    <property type="entry name" value="TackOD1"/>
</dbReference>
<proteinExistence type="predicted"/>
<evidence type="ECO:0000259" key="1">
    <source>
        <dbReference type="Pfam" id="PF18551"/>
    </source>
</evidence>
<accession>A0A1H7XJV8</accession>
<dbReference type="RefSeq" id="WP_089999097.1">
    <property type="nucleotide sequence ID" value="NZ_FOBV01000002.1"/>
</dbReference>
<gene>
    <name evidence="2" type="ORF">SAMN05421856_102453</name>
</gene>
<dbReference type="Pfam" id="PF18551">
    <property type="entry name" value="TackOD1"/>
    <property type="match status" value="1"/>
</dbReference>
<protein>
    <recommendedName>
        <fullName evidence="1">Thaumarchaeal output domain-containing protein</fullName>
    </recommendedName>
</protein>
<evidence type="ECO:0000313" key="3">
    <source>
        <dbReference type="Proteomes" id="UP000199450"/>
    </source>
</evidence>
<organism evidence="2 3">
    <name type="scientific">Chryseobacterium taichungense</name>
    <dbReference type="NCBI Taxonomy" id="295069"/>
    <lineage>
        <taxon>Bacteria</taxon>
        <taxon>Pseudomonadati</taxon>
        <taxon>Bacteroidota</taxon>
        <taxon>Flavobacteriia</taxon>
        <taxon>Flavobacteriales</taxon>
        <taxon>Weeksellaceae</taxon>
        <taxon>Chryseobacterium group</taxon>
        <taxon>Chryseobacterium</taxon>
    </lineage>
</organism>
<keyword evidence="3" id="KW-1185">Reference proteome</keyword>
<reference evidence="3" key="1">
    <citation type="submission" date="2016-10" db="EMBL/GenBank/DDBJ databases">
        <authorList>
            <person name="Varghese N."/>
            <person name="Submissions S."/>
        </authorList>
    </citation>
    <scope>NUCLEOTIDE SEQUENCE [LARGE SCALE GENOMIC DNA]</scope>
    <source>
        <strain evidence="3">DSM 17453</strain>
    </source>
</reference>
<dbReference type="STRING" id="295069.SAMN05421856_102453"/>
<sequence>MPERILNLENGIIAQLLEDCVDRNEIPDPTKASIWIINNDNAINVRKFLISVIRHPDPKVFLKPVFLQKSLKKHYKEYKSYNLKHLCDGYIQDVNIQNKIPYIRFILNFIQKLNGSLLLQDDELLKRTMLYYYSRNKNIEFYESAGSLNGYSYPRIEAYYDSSEDSYMYGRALLNGAYKNDYLRRNYVDTSHICKKCSSGFLNYREECPKCKQHNLQVRVLIHHFRCAYVATEQSFQQGDRLICPKCSMELKNLGVDYDKPGKVFYCLNDRCRNEFQKPLIGVHCINCKTEQMPYELKLEKIYNYELTQKAINEILN</sequence>